<organism evidence="2 3">
    <name type="scientific">Rhizobium herbae</name>
    <dbReference type="NCBI Taxonomy" id="508661"/>
    <lineage>
        <taxon>Bacteria</taxon>
        <taxon>Pseudomonadati</taxon>
        <taxon>Pseudomonadota</taxon>
        <taxon>Alphaproteobacteria</taxon>
        <taxon>Hyphomicrobiales</taxon>
        <taxon>Rhizobiaceae</taxon>
        <taxon>Rhizobium/Agrobacterium group</taxon>
        <taxon>Rhizobium</taxon>
    </lineage>
</organism>
<dbReference type="Proteomes" id="UP000823786">
    <property type="component" value="Unassembled WGS sequence"/>
</dbReference>
<dbReference type="EMBL" id="JAGGJV010000002">
    <property type="protein sequence ID" value="MBP1858048.1"/>
    <property type="molecule type" value="Genomic_DNA"/>
</dbReference>
<reference evidence="2 3" key="1">
    <citation type="submission" date="2021-03" db="EMBL/GenBank/DDBJ databases">
        <title>Genomic Encyclopedia of Type Strains, Phase IV (KMG-IV): sequencing the most valuable type-strain genomes for metagenomic binning, comparative biology and taxonomic classification.</title>
        <authorList>
            <person name="Goeker M."/>
        </authorList>
    </citation>
    <scope>NUCLEOTIDE SEQUENCE [LARGE SCALE GENOMIC DNA]</scope>
    <source>
        <strain evidence="2 3">DSM 26427</strain>
    </source>
</reference>
<dbReference type="Gene3D" id="3.10.180.10">
    <property type="entry name" value="2,3-Dihydroxybiphenyl 1,2-Dioxygenase, domain 1"/>
    <property type="match status" value="1"/>
</dbReference>
<dbReference type="CDD" id="cd07263">
    <property type="entry name" value="VOC_like"/>
    <property type="match status" value="1"/>
</dbReference>
<evidence type="ECO:0000313" key="2">
    <source>
        <dbReference type="EMBL" id="MBP1858048.1"/>
    </source>
</evidence>
<protein>
    <submittedName>
        <fullName evidence="2">Catechol 2,3-dioxygenase-like lactoylglutathione lyase family enzyme</fullName>
    </submittedName>
</protein>
<feature type="domain" description="VOC" evidence="1">
    <location>
        <begin position="4"/>
        <end position="128"/>
    </location>
</feature>
<gene>
    <name evidence="2" type="ORF">J2Z75_001544</name>
</gene>
<dbReference type="RefSeq" id="WP_209849998.1">
    <property type="nucleotide sequence ID" value="NZ_JAGGJV010000002.1"/>
</dbReference>
<comment type="caution">
    <text evidence="2">The sequence shown here is derived from an EMBL/GenBank/DDBJ whole genome shotgun (WGS) entry which is preliminary data.</text>
</comment>
<keyword evidence="3" id="KW-1185">Reference proteome</keyword>
<dbReference type="InterPro" id="IPR029068">
    <property type="entry name" value="Glyas_Bleomycin-R_OHBP_Dase"/>
</dbReference>
<dbReference type="PANTHER" id="PTHR36437">
    <property type="entry name" value="GLYOXALASE/BLEOMYCIN RESISTANCE PROTEIN/DIOXYGENASE"/>
    <property type="match status" value="1"/>
</dbReference>
<dbReference type="Pfam" id="PF00903">
    <property type="entry name" value="Glyoxalase"/>
    <property type="match status" value="1"/>
</dbReference>
<sequence length="130" mass="14290">MKQIIARITLVVPDYDEAVAFYCGALGFDLLEDTDLGEGKRWVLVRPKGATETALLIAKAEGEAQQAAVGNQTGGRVGFFLFTDDFDCDHQSMLAAGVRFTEEPRREVYGTVAVFADPFGNMWDLLQPAR</sequence>
<name>A0ABS4EJD2_9HYPH</name>
<dbReference type="SUPFAM" id="SSF54593">
    <property type="entry name" value="Glyoxalase/Bleomycin resistance protein/Dihydroxybiphenyl dioxygenase"/>
    <property type="match status" value="1"/>
</dbReference>
<dbReference type="InterPro" id="IPR037523">
    <property type="entry name" value="VOC_core"/>
</dbReference>
<evidence type="ECO:0000259" key="1">
    <source>
        <dbReference type="PROSITE" id="PS51819"/>
    </source>
</evidence>
<evidence type="ECO:0000313" key="3">
    <source>
        <dbReference type="Proteomes" id="UP000823786"/>
    </source>
</evidence>
<dbReference type="PANTHER" id="PTHR36437:SF2">
    <property type="entry name" value="GLYOXALASE_BLEOMYCIN RESISTANCE PROTEIN_DIOXYGENASE"/>
    <property type="match status" value="1"/>
</dbReference>
<dbReference type="InterPro" id="IPR004360">
    <property type="entry name" value="Glyas_Fos-R_dOase_dom"/>
</dbReference>
<proteinExistence type="predicted"/>
<accession>A0ABS4EJD2</accession>
<dbReference type="PROSITE" id="PS51819">
    <property type="entry name" value="VOC"/>
    <property type="match status" value="1"/>
</dbReference>